<reference evidence="2 3" key="1">
    <citation type="journal article" date="2007" name="Appl. Environ. Microbiol.">
        <title>Isolation of key methanogens for global methane emission from rice paddy fields: a novel isolate affiliated with the clone cluster rice cluster I.</title>
        <authorList>
            <person name="Sakai S."/>
            <person name="Imachi H."/>
            <person name="Sekiguchi Y."/>
            <person name="Ohashi A."/>
            <person name="Harada H."/>
            <person name="Kamagata Y."/>
        </authorList>
    </citation>
    <scope>NUCLEOTIDE SEQUENCE [LARGE SCALE GENOMIC DNA]</scope>
    <source>
        <strain evidence="3">DSM 17711 / JCM 13418 / NBRC 101707 / SANAE</strain>
    </source>
</reference>
<dbReference type="AlphaFoldDB" id="D1Z2K3"/>
<name>D1Z2K3_METPS</name>
<keyword evidence="1" id="KW-0812">Transmembrane</keyword>
<dbReference type="InterPro" id="IPR008969">
    <property type="entry name" value="CarboxyPept-like_regulatory"/>
</dbReference>
<evidence type="ECO:0000256" key="1">
    <source>
        <dbReference type="SAM" id="Phobius"/>
    </source>
</evidence>
<evidence type="ECO:0000313" key="2">
    <source>
        <dbReference type="EMBL" id="BAI62925.1"/>
    </source>
</evidence>
<keyword evidence="1" id="KW-0472">Membrane</keyword>
<reference evidence="2 3" key="2">
    <citation type="journal article" date="2008" name="Int. J. Syst. Evol. Microbiol.">
        <title>Methanocella paludicola gen. nov., sp. nov., a methane-producing archaeon, the first isolate of the lineage 'Rice Cluster I', and proposal of the new archaeal order Methanocellales ord. nov.</title>
        <authorList>
            <person name="Sakai S."/>
            <person name="Imachi H."/>
            <person name="Hanada S."/>
            <person name="Ohashi A."/>
            <person name="Harada H."/>
            <person name="Kamagata Y."/>
        </authorList>
    </citation>
    <scope>NUCLEOTIDE SEQUENCE [LARGE SCALE GENOMIC DNA]</scope>
    <source>
        <strain evidence="3">DSM 17711 / JCM 13418 / NBRC 101707 / SANAE</strain>
    </source>
</reference>
<dbReference type="Pfam" id="PF13620">
    <property type="entry name" value="CarboxypepD_reg"/>
    <property type="match status" value="1"/>
</dbReference>
<accession>D1Z2K3</accession>
<evidence type="ECO:0008006" key="4">
    <source>
        <dbReference type="Google" id="ProtNLM"/>
    </source>
</evidence>
<organism evidence="2 3">
    <name type="scientific">Methanocella paludicola (strain DSM 17711 / JCM 13418 / NBRC 101707 / SANAE)</name>
    <dbReference type="NCBI Taxonomy" id="304371"/>
    <lineage>
        <taxon>Archaea</taxon>
        <taxon>Methanobacteriati</taxon>
        <taxon>Methanobacteriota</taxon>
        <taxon>Stenosarchaea group</taxon>
        <taxon>Methanomicrobia</taxon>
        <taxon>Methanocellales</taxon>
        <taxon>Methanocellaceae</taxon>
        <taxon>Methanocella</taxon>
    </lineage>
</organism>
<dbReference type="Proteomes" id="UP000001882">
    <property type="component" value="Chromosome"/>
</dbReference>
<feature type="transmembrane region" description="Helical" evidence="1">
    <location>
        <begin position="137"/>
        <end position="154"/>
    </location>
</feature>
<evidence type="ECO:0000313" key="3">
    <source>
        <dbReference type="Proteomes" id="UP000001882"/>
    </source>
</evidence>
<dbReference type="Gene3D" id="2.60.40.1120">
    <property type="entry name" value="Carboxypeptidase-like, regulatory domain"/>
    <property type="match status" value="1"/>
</dbReference>
<dbReference type="EMBL" id="AP011532">
    <property type="protein sequence ID" value="BAI62925.1"/>
    <property type="molecule type" value="Genomic_DNA"/>
</dbReference>
<reference evidence="3" key="3">
    <citation type="journal article" date="2011" name="PLoS ONE">
        <title>Genome sequence of a mesophilic hydrogenotrophic methanogen Methanocella paludicola, the first cultivated representative of the order Methanocellales.</title>
        <authorList>
            <person name="Sakai S."/>
            <person name="Takaki Y."/>
            <person name="Shimamura S."/>
            <person name="Sekine M."/>
            <person name="Tajima T."/>
            <person name="Kosugi H."/>
            <person name="Ichikawa N."/>
            <person name="Tasumi E."/>
            <person name="Hiraki A.T."/>
            <person name="Shimizu A."/>
            <person name="Kato Y."/>
            <person name="Nishiko R."/>
            <person name="Mori K."/>
            <person name="Fujita N."/>
            <person name="Imachi H."/>
            <person name="Takai K."/>
        </authorList>
    </citation>
    <scope>NUCLEOTIDE SEQUENCE [LARGE SCALE GENOMIC DNA]</scope>
    <source>
        <strain evidence="3">DSM 17711 / JCM 13418 / NBRC 101707 / SANAE</strain>
    </source>
</reference>
<proteinExistence type="predicted"/>
<sequence>MGRVYFILSAVLLLTIALAVPAAASTCTIRGTVTDTDGRPVPGADVTLFDGYRTEISSVKTSSTGSFAFTDVGLDTSYFTIRAFYNDGHQTYTNAGYFTTQYQASGNVVIPLADTRLENYRRPASSTARSSPASTPAPALATVILALFIVAMGIKKA</sequence>
<keyword evidence="3" id="KW-1185">Reference proteome</keyword>
<dbReference type="SUPFAM" id="SSF49464">
    <property type="entry name" value="Carboxypeptidase regulatory domain-like"/>
    <property type="match status" value="1"/>
</dbReference>
<gene>
    <name evidence="2" type="ordered locus">MCP_2853</name>
</gene>
<dbReference type="InParanoid" id="D1Z2K3"/>
<dbReference type="eggNOG" id="arCOG11125">
    <property type="taxonomic scope" value="Archaea"/>
</dbReference>
<protein>
    <recommendedName>
        <fullName evidence="4">Carboxypeptidase regulatory-like domain-containing protein</fullName>
    </recommendedName>
</protein>
<keyword evidence="1" id="KW-1133">Transmembrane helix</keyword>
<dbReference type="KEGG" id="mpd:MCP_2853"/>